<feature type="compositionally biased region" description="Basic and acidic residues" evidence="1">
    <location>
        <begin position="335"/>
        <end position="345"/>
    </location>
</feature>
<sequence length="486" mass="54370">MGVDDIGGSCEMFASSDFDGPEVLIKGEAHKEGIKEVSHCLMGKVLAGKRINREAFKGVIEQLWSSFGVVEVEMIDDNLFVFYFPRKEDRGHVMTDCGDEDAKKEALDEKMSRYGVWMKAAGPSRTTPILQKGESMVKTRKGAVYGELKGIQSESRASKDRQITVADRMITSNPKEKLKGIKRWMRTGKEKAVEEGLENNDIGSADLVSQLSSEASGLGMGIKEGRSMSKVDIKNGIIGESNQMAVENLAKKELCLQLKTKEMDEVLEENDGCSGGNQCVEESEGADKGCEEHMVLSPGKVSVRKWRIVARKWYGSKGMLGVTSPIKRILEAHHIAKSNNRDKSLSPKGKGQQIRGSKKNSPKKRTESGVKRKIVLPAMEEGVEGELDNLRSKEEINWRQRSRSSWLAARDRNSRYFHHKASSRKRKNSIDMLVDDCGRKFTDEKGISDTVCNYFGDLFSSSSPSLEDFRLCYEVIDSRLNYVKHF</sequence>
<proteinExistence type="predicted"/>
<gene>
    <name evidence="3" type="ORF">EZV62_012125</name>
</gene>
<protein>
    <recommendedName>
        <fullName evidence="2">DUF4283 domain-containing protein</fullName>
    </recommendedName>
</protein>
<organism evidence="3 4">
    <name type="scientific">Acer yangbiense</name>
    <dbReference type="NCBI Taxonomy" id="1000413"/>
    <lineage>
        <taxon>Eukaryota</taxon>
        <taxon>Viridiplantae</taxon>
        <taxon>Streptophyta</taxon>
        <taxon>Embryophyta</taxon>
        <taxon>Tracheophyta</taxon>
        <taxon>Spermatophyta</taxon>
        <taxon>Magnoliopsida</taxon>
        <taxon>eudicotyledons</taxon>
        <taxon>Gunneridae</taxon>
        <taxon>Pentapetalae</taxon>
        <taxon>rosids</taxon>
        <taxon>malvids</taxon>
        <taxon>Sapindales</taxon>
        <taxon>Sapindaceae</taxon>
        <taxon>Hippocastanoideae</taxon>
        <taxon>Acereae</taxon>
        <taxon>Acer</taxon>
    </lineage>
</organism>
<reference evidence="4" key="1">
    <citation type="journal article" date="2019" name="Gigascience">
        <title>De novo genome assembly of the endangered Acer yangbiense, a plant species with extremely small populations endemic to Yunnan Province, China.</title>
        <authorList>
            <person name="Yang J."/>
            <person name="Wariss H.M."/>
            <person name="Tao L."/>
            <person name="Zhang R."/>
            <person name="Yun Q."/>
            <person name="Hollingsworth P."/>
            <person name="Dao Z."/>
            <person name="Luo G."/>
            <person name="Guo H."/>
            <person name="Ma Y."/>
            <person name="Sun W."/>
        </authorList>
    </citation>
    <scope>NUCLEOTIDE SEQUENCE [LARGE SCALE GENOMIC DNA]</scope>
    <source>
        <strain evidence="4">cv. Malutang</strain>
    </source>
</reference>
<evidence type="ECO:0000256" key="1">
    <source>
        <dbReference type="SAM" id="MobiDB-lite"/>
    </source>
</evidence>
<keyword evidence="4" id="KW-1185">Reference proteome</keyword>
<dbReference type="AlphaFoldDB" id="A0A5C7HX76"/>
<dbReference type="OrthoDB" id="1305844at2759"/>
<dbReference type="Pfam" id="PF14111">
    <property type="entry name" value="DUF4283"/>
    <property type="match status" value="1"/>
</dbReference>
<evidence type="ECO:0000313" key="3">
    <source>
        <dbReference type="EMBL" id="TXG60762.1"/>
    </source>
</evidence>
<dbReference type="Proteomes" id="UP000323000">
    <property type="component" value="Chromosome 5"/>
</dbReference>
<evidence type="ECO:0000313" key="4">
    <source>
        <dbReference type="Proteomes" id="UP000323000"/>
    </source>
</evidence>
<feature type="domain" description="DUF4283" evidence="2">
    <location>
        <begin position="36"/>
        <end position="95"/>
    </location>
</feature>
<dbReference type="EMBL" id="VAHF01000005">
    <property type="protein sequence ID" value="TXG60762.1"/>
    <property type="molecule type" value="Genomic_DNA"/>
</dbReference>
<feature type="region of interest" description="Disordered" evidence="1">
    <location>
        <begin position="335"/>
        <end position="371"/>
    </location>
</feature>
<comment type="caution">
    <text evidence="3">The sequence shown here is derived from an EMBL/GenBank/DDBJ whole genome shotgun (WGS) entry which is preliminary data.</text>
</comment>
<evidence type="ECO:0000259" key="2">
    <source>
        <dbReference type="Pfam" id="PF14111"/>
    </source>
</evidence>
<name>A0A5C7HX76_9ROSI</name>
<dbReference type="InterPro" id="IPR025558">
    <property type="entry name" value="DUF4283"/>
</dbReference>
<accession>A0A5C7HX76</accession>